<keyword evidence="3" id="KW-1185">Reference proteome</keyword>
<gene>
    <name evidence="2" type="primary">Dgri\GH13120</name>
    <name evidence="2" type="ORF">Dgri_GH13120</name>
</gene>
<name>B4JQT8_DROGR</name>
<feature type="region of interest" description="Disordered" evidence="1">
    <location>
        <begin position="121"/>
        <end position="164"/>
    </location>
</feature>
<dbReference type="AlphaFoldDB" id="B4JQT8"/>
<evidence type="ECO:0000313" key="3">
    <source>
        <dbReference type="Proteomes" id="UP000001070"/>
    </source>
</evidence>
<sequence>MSSRRISKGKVPRDVHLVMALRRELNRNSRQITQTFWQEFEQIRNQQRHQLVEERNNRESIAALIRDANQDAIQQAEALGRSISSHGINPVAPSPCMRREAPAIMPVEHKNDSTIHVQQVLPSSTSSTYVPRAPPSSRATIPGIPSIRTSPNLSKLQLSQKPRK</sequence>
<dbReference type="OrthoDB" id="7872866at2759"/>
<dbReference type="eggNOG" id="ENOG502T996">
    <property type="taxonomic scope" value="Eukaryota"/>
</dbReference>
<protein>
    <submittedName>
        <fullName evidence="2">GH13120</fullName>
    </submittedName>
</protein>
<evidence type="ECO:0000313" key="2">
    <source>
        <dbReference type="EMBL" id="EDV99268.1"/>
    </source>
</evidence>
<organism evidence="3">
    <name type="scientific">Drosophila grimshawi</name>
    <name type="common">Hawaiian fruit fly</name>
    <name type="synonym">Idiomyia grimshawi</name>
    <dbReference type="NCBI Taxonomy" id="7222"/>
    <lineage>
        <taxon>Eukaryota</taxon>
        <taxon>Metazoa</taxon>
        <taxon>Ecdysozoa</taxon>
        <taxon>Arthropoda</taxon>
        <taxon>Hexapoda</taxon>
        <taxon>Insecta</taxon>
        <taxon>Pterygota</taxon>
        <taxon>Neoptera</taxon>
        <taxon>Endopterygota</taxon>
        <taxon>Diptera</taxon>
        <taxon>Brachycera</taxon>
        <taxon>Muscomorpha</taxon>
        <taxon>Ephydroidea</taxon>
        <taxon>Drosophilidae</taxon>
        <taxon>Drosophila</taxon>
        <taxon>Hawaiian Drosophila</taxon>
    </lineage>
</organism>
<dbReference type="InParanoid" id="B4JQT8"/>
<dbReference type="PhylomeDB" id="B4JQT8"/>
<dbReference type="HOGENOM" id="CLU_1391546_0_0_1"/>
<proteinExistence type="predicted"/>
<dbReference type="OMA" id="WQEFEHI"/>
<reference evidence="2 3" key="1">
    <citation type="journal article" date="2007" name="Nature">
        <title>Evolution of genes and genomes on the Drosophila phylogeny.</title>
        <authorList>
            <consortium name="Drosophila 12 Genomes Consortium"/>
            <person name="Clark A.G."/>
            <person name="Eisen M.B."/>
            <person name="Smith D.R."/>
            <person name="Bergman C.M."/>
            <person name="Oliver B."/>
            <person name="Markow T.A."/>
            <person name="Kaufman T.C."/>
            <person name="Kellis M."/>
            <person name="Gelbart W."/>
            <person name="Iyer V.N."/>
            <person name="Pollard D.A."/>
            <person name="Sackton T.B."/>
            <person name="Larracuente A.M."/>
            <person name="Singh N.D."/>
            <person name="Abad J.P."/>
            <person name="Abt D.N."/>
            <person name="Adryan B."/>
            <person name="Aguade M."/>
            <person name="Akashi H."/>
            <person name="Anderson W.W."/>
            <person name="Aquadro C.F."/>
            <person name="Ardell D.H."/>
            <person name="Arguello R."/>
            <person name="Artieri C.G."/>
            <person name="Barbash D.A."/>
            <person name="Barker D."/>
            <person name="Barsanti P."/>
            <person name="Batterham P."/>
            <person name="Batzoglou S."/>
            <person name="Begun D."/>
            <person name="Bhutkar A."/>
            <person name="Blanco E."/>
            <person name="Bosak S.A."/>
            <person name="Bradley R.K."/>
            <person name="Brand A.D."/>
            <person name="Brent M.R."/>
            <person name="Brooks A.N."/>
            <person name="Brown R.H."/>
            <person name="Butlin R.K."/>
            <person name="Caggese C."/>
            <person name="Calvi B.R."/>
            <person name="Bernardo de Carvalho A."/>
            <person name="Caspi A."/>
            <person name="Castrezana S."/>
            <person name="Celniker S.E."/>
            <person name="Chang J.L."/>
            <person name="Chapple C."/>
            <person name="Chatterji S."/>
            <person name="Chinwalla A."/>
            <person name="Civetta A."/>
            <person name="Clifton S.W."/>
            <person name="Comeron J.M."/>
            <person name="Costello J.C."/>
            <person name="Coyne J.A."/>
            <person name="Daub J."/>
            <person name="David R.G."/>
            <person name="Delcher A.L."/>
            <person name="Delehaunty K."/>
            <person name="Do C.B."/>
            <person name="Ebling H."/>
            <person name="Edwards K."/>
            <person name="Eickbush T."/>
            <person name="Evans J.D."/>
            <person name="Filipski A."/>
            <person name="Findeiss S."/>
            <person name="Freyhult E."/>
            <person name="Fulton L."/>
            <person name="Fulton R."/>
            <person name="Garcia A.C."/>
            <person name="Gardiner A."/>
            <person name="Garfield D.A."/>
            <person name="Garvin B.E."/>
            <person name="Gibson G."/>
            <person name="Gilbert D."/>
            <person name="Gnerre S."/>
            <person name="Godfrey J."/>
            <person name="Good R."/>
            <person name="Gotea V."/>
            <person name="Gravely B."/>
            <person name="Greenberg A.J."/>
            <person name="Griffiths-Jones S."/>
            <person name="Gross S."/>
            <person name="Guigo R."/>
            <person name="Gustafson E.A."/>
            <person name="Haerty W."/>
            <person name="Hahn M.W."/>
            <person name="Halligan D.L."/>
            <person name="Halpern A.L."/>
            <person name="Halter G.M."/>
            <person name="Han M.V."/>
            <person name="Heger A."/>
            <person name="Hillier L."/>
            <person name="Hinrichs A.S."/>
            <person name="Holmes I."/>
            <person name="Hoskins R.A."/>
            <person name="Hubisz M.J."/>
            <person name="Hultmark D."/>
            <person name="Huntley M.A."/>
            <person name="Jaffe D.B."/>
            <person name="Jagadeeshan S."/>
            <person name="Jeck W.R."/>
            <person name="Johnson J."/>
            <person name="Jones C.D."/>
            <person name="Jordan W.C."/>
            <person name="Karpen G.H."/>
            <person name="Kataoka E."/>
            <person name="Keightley P.D."/>
            <person name="Kheradpour P."/>
            <person name="Kirkness E.F."/>
            <person name="Koerich L.B."/>
            <person name="Kristiansen K."/>
            <person name="Kudrna D."/>
            <person name="Kulathinal R.J."/>
            <person name="Kumar S."/>
            <person name="Kwok R."/>
            <person name="Lander E."/>
            <person name="Langley C.H."/>
            <person name="Lapoint R."/>
            <person name="Lazzaro B.P."/>
            <person name="Lee S.J."/>
            <person name="Levesque L."/>
            <person name="Li R."/>
            <person name="Lin C.F."/>
            <person name="Lin M.F."/>
            <person name="Lindblad-Toh K."/>
            <person name="Llopart A."/>
            <person name="Long M."/>
            <person name="Low L."/>
            <person name="Lozovsky E."/>
            <person name="Lu J."/>
            <person name="Luo M."/>
            <person name="Machado C.A."/>
            <person name="Makalowski W."/>
            <person name="Marzo M."/>
            <person name="Matsuda M."/>
            <person name="Matzkin L."/>
            <person name="McAllister B."/>
            <person name="McBride C.S."/>
            <person name="McKernan B."/>
            <person name="McKernan K."/>
            <person name="Mendez-Lago M."/>
            <person name="Minx P."/>
            <person name="Mollenhauer M.U."/>
            <person name="Montooth K."/>
            <person name="Mount S.M."/>
            <person name="Mu X."/>
            <person name="Myers E."/>
            <person name="Negre B."/>
            <person name="Newfeld S."/>
            <person name="Nielsen R."/>
            <person name="Noor M.A."/>
            <person name="O'Grady P."/>
            <person name="Pachter L."/>
            <person name="Papaceit M."/>
            <person name="Parisi M.J."/>
            <person name="Parisi M."/>
            <person name="Parts L."/>
            <person name="Pedersen J.S."/>
            <person name="Pesole G."/>
            <person name="Phillippy A.M."/>
            <person name="Ponting C.P."/>
            <person name="Pop M."/>
            <person name="Porcelli D."/>
            <person name="Powell J.R."/>
            <person name="Prohaska S."/>
            <person name="Pruitt K."/>
            <person name="Puig M."/>
            <person name="Quesneville H."/>
            <person name="Ram K.R."/>
            <person name="Rand D."/>
            <person name="Rasmussen M.D."/>
            <person name="Reed L.K."/>
            <person name="Reenan R."/>
            <person name="Reily A."/>
            <person name="Remington K.A."/>
            <person name="Rieger T.T."/>
            <person name="Ritchie M.G."/>
            <person name="Robin C."/>
            <person name="Rogers Y.H."/>
            <person name="Rohde C."/>
            <person name="Rozas J."/>
            <person name="Rubenfield M.J."/>
            <person name="Ruiz A."/>
            <person name="Russo S."/>
            <person name="Salzberg S.L."/>
            <person name="Sanchez-Gracia A."/>
            <person name="Saranga D.J."/>
            <person name="Sato H."/>
            <person name="Schaeffer S.W."/>
            <person name="Schatz M.C."/>
            <person name="Schlenke T."/>
            <person name="Schwartz R."/>
            <person name="Segarra C."/>
            <person name="Singh R.S."/>
            <person name="Sirot L."/>
            <person name="Sirota M."/>
            <person name="Sisneros N.B."/>
            <person name="Smith C.D."/>
            <person name="Smith T.F."/>
            <person name="Spieth J."/>
            <person name="Stage D.E."/>
            <person name="Stark A."/>
            <person name="Stephan W."/>
            <person name="Strausberg R.L."/>
            <person name="Strempel S."/>
            <person name="Sturgill D."/>
            <person name="Sutton G."/>
            <person name="Sutton G.G."/>
            <person name="Tao W."/>
            <person name="Teichmann S."/>
            <person name="Tobari Y.N."/>
            <person name="Tomimura Y."/>
            <person name="Tsolas J.M."/>
            <person name="Valente V.L."/>
            <person name="Venter E."/>
            <person name="Venter J.C."/>
            <person name="Vicario S."/>
            <person name="Vieira F.G."/>
            <person name="Vilella A.J."/>
            <person name="Villasante A."/>
            <person name="Walenz B."/>
            <person name="Wang J."/>
            <person name="Wasserman M."/>
            <person name="Watts T."/>
            <person name="Wilson D."/>
            <person name="Wilson R.K."/>
            <person name="Wing R.A."/>
            <person name="Wolfner M.F."/>
            <person name="Wong A."/>
            <person name="Wong G.K."/>
            <person name="Wu C.I."/>
            <person name="Wu G."/>
            <person name="Yamamoto D."/>
            <person name="Yang H.P."/>
            <person name="Yang S.P."/>
            <person name="Yorke J.A."/>
            <person name="Yoshida K."/>
            <person name="Zdobnov E."/>
            <person name="Zhang P."/>
            <person name="Zhang Y."/>
            <person name="Zimin A.V."/>
            <person name="Baldwin J."/>
            <person name="Abdouelleil A."/>
            <person name="Abdulkadir J."/>
            <person name="Abebe A."/>
            <person name="Abera B."/>
            <person name="Abreu J."/>
            <person name="Acer S.C."/>
            <person name="Aftuck L."/>
            <person name="Alexander A."/>
            <person name="An P."/>
            <person name="Anderson E."/>
            <person name="Anderson S."/>
            <person name="Arachi H."/>
            <person name="Azer M."/>
            <person name="Bachantsang P."/>
            <person name="Barry A."/>
            <person name="Bayul T."/>
            <person name="Berlin A."/>
            <person name="Bessette D."/>
            <person name="Bloom T."/>
            <person name="Blye J."/>
            <person name="Boguslavskiy L."/>
            <person name="Bonnet C."/>
            <person name="Boukhgalter B."/>
            <person name="Bourzgui I."/>
            <person name="Brown A."/>
            <person name="Cahill P."/>
            <person name="Channer S."/>
            <person name="Cheshatsang Y."/>
            <person name="Chuda L."/>
            <person name="Citroen M."/>
            <person name="Collymore A."/>
            <person name="Cooke P."/>
            <person name="Costello M."/>
            <person name="D'Aco K."/>
            <person name="Daza R."/>
            <person name="De Haan G."/>
            <person name="DeGray S."/>
            <person name="DeMaso C."/>
            <person name="Dhargay N."/>
            <person name="Dooley K."/>
            <person name="Dooley E."/>
            <person name="Doricent M."/>
            <person name="Dorje P."/>
            <person name="Dorjee K."/>
            <person name="Dupes A."/>
            <person name="Elong R."/>
            <person name="Falk J."/>
            <person name="Farina A."/>
            <person name="Faro S."/>
            <person name="Ferguson D."/>
            <person name="Fisher S."/>
            <person name="Foley C.D."/>
            <person name="Franke A."/>
            <person name="Friedrich D."/>
            <person name="Gadbois L."/>
            <person name="Gearin G."/>
            <person name="Gearin C.R."/>
            <person name="Giannoukos G."/>
            <person name="Goode T."/>
            <person name="Graham J."/>
            <person name="Grandbois E."/>
            <person name="Grewal S."/>
            <person name="Gyaltsen K."/>
            <person name="Hafez N."/>
            <person name="Hagos B."/>
            <person name="Hall J."/>
            <person name="Henson C."/>
            <person name="Hollinger A."/>
            <person name="Honan T."/>
            <person name="Huard M.D."/>
            <person name="Hughes L."/>
            <person name="Hurhula B."/>
            <person name="Husby M.E."/>
            <person name="Kamat A."/>
            <person name="Kanga B."/>
            <person name="Kashin S."/>
            <person name="Khazanovich D."/>
            <person name="Kisner P."/>
            <person name="Lance K."/>
            <person name="Lara M."/>
            <person name="Lee W."/>
            <person name="Lennon N."/>
            <person name="Letendre F."/>
            <person name="LeVine R."/>
            <person name="Lipovsky A."/>
            <person name="Liu X."/>
            <person name="Liu J."/>
            <person name="Liu S."/>
            <person name="Lokyitsang T."/>
            <person name="Lokyitsang Y."/>
            <person name="Lubonja R."/>
            <person name="Lui A."/>
            <person name="MacDonald P."/>
            <person name="Magnisalis V."/>
            <person name="Maru K."/>
            <person name="Matthews C."/>
            <person name="McCusker W."/>
            <person name="McDonough S."/>
            <person name="Mehta T."/>
            <person name="Meldrim J."/>
            <person name="Meneus L."/>
            <person name="Mihai O."/>
            <person name="Mihalev A."/>
            <person name="Mihova T."/>
            <person name="Mittelman R."/>
            <person name="Mlenga V."/>
            <person name="Montmayeur A."/>
            <person name="Mulrain L."/>
            <person name="Navidi A."/>
            <person name="Naylor J."/>
            <person name="Negash T."/>
            <person name="Nguyen T."/>
            <person name="Nguyen N."/>
            <person name="Nicol R."/>
            <person name="Norbu C."/>
            <person name="Norbu N."/>
            <person name="Novod N."/>
            <person name="O'Neill B."/>
            <person name="Osman S."/>
            <person name="Markiewicz E."/>
            <person name="Oyono O.L."/>
            <person name="Patti C."/>
            <person name="Phunkhang P."/>
            <person name="Pierre F."/>
            <person name="Priest M."/>
            <person name="Raghuraman S."/>
            <person name="Rege F."/>
            <person name="Reyes R."/>
            <person name="Rise C."/>
            <person name="Rogov P."/>
            <person name="Ross K."/>
            <person name="Ryan E."/>
            <person name="Settipalli S."/>
            <person name="Shea T."/>
            <person name="Sherpa N."/>
            <person name="Shi L."/>
            <person name="Shih D."/>
            <person name="Sparrow T."/>
            <person name="Spaulding J."/>
            <person name="Stalker J."/>
            <person name="Stange-Thomann N."/>
            <person name="Stavropoulos S."/>
            <person name="Stone C."/>
            <person name="Strader C."/>
            <person name="Tesfaye S."/>
            <person name="Thomson T."/>
            <person name="Thoulutsang Y."/>
            <person name="Thoulutsang D."/>
            <person name="Topham K."/>
            <person name="Topping I."/>
            <person name="Tsamla T."/>
            <person name="Vassiliev H."/>
            <person name="Vo A."/>
            <person name="Wangchuk T."/>
            <person name="Wangdi T."/>
            <person name="Weiand M."/>
            <person name="Wilkinson J."/>
            <person name="Wilson A."/>
            <person name="Yadav S."/>
            <person name="Young G."/>
            <person name="Yu Q."/>
            <person name="Zembek L."/>
            <person name="Zhong D."/>
            <person name="Zimmer A."/>
            <person name="Zwirko Z."/>
            <person name="Jaffe D.B."/>
            <person name="Alvarez P."/>
            <person name="Brockman W."/>
            <person name="Butler J."/>
            <person name="Chin C."/>
            <person name="Gnerre S."/>
            <person name="Grabherr M."/>
            <person name="Kleber M."/>
            <person name="Mauceli E."/>
            <person name="MacCallum I."/>
        </authorList>
    </citation>
    <scope>NUCLEOTIDE SEQUENCE [LARGE SCALE GENOMIC DNA]</scope>
    <source>
        <strain evidence="3">Tucson 15287-2541.00</strain>
    </source>
</reference>
<dbReference type="Proteomes" id="UP000001070">
    <property type="component" value="Unassembled WGS sequence"/>
</dbReference>
<dbReference type="FunCoup" id="B4JQT8">
    <property type="interactions" value="17"/>
</dbReference>
<evidence type="ECO:0000256" key="1">
    <source>
        <dbReference type="SAM" id="MobiDB-lite"/>
    </source>
</evidence>
<dbReference type="KEGG" id="dgr:6566910"/>
<feature type="compositionally biased region" description="Polar residues" evidence="1">
    <location>
        <begin position="147"/>
        <end position="164"/>
    </location>
</feature>
<dbReference type="EMBL" id="CH916372">
    <property type="protein sequence ID" value="EDV99268.1"/>
    <property type="molecule type" value="Genomic_DNA"/>
</dbReference>
<accession>B4JQT8</accession>